<sequence length="209" mass="23861">MKAIFLDRDGTINKEVNYLYKPSDFYFIPGSEEAIKIFHDLGFIVIVVTNQSGVARGYYTEDDIIVLHKYIEWELNKISTKGLEFDDKRAIEDEKNNGYYIDSYYYCPHHPKGIIEKYAINCDCRKPNTGMVDNAIDDFKGKGIYIDVSQSYIVGDKESDILTGKNAGFYKTVLVCSGHEVDKSNSEADMIFEDLFEFAQSLKSSLSKI</sequence>
<evidence type="ECO:0000256" key="11">
    <source>
        <dbReference type="PIRSR" id="PIRSR004682-4"/>
    </source>
</evidence>
<keyword evidence="5 7" id="KW-0119">Carbohydrate metabolism</keyword>
<dbReference type="NCBIfam" id="TIGR01662">
    <property type="entry name" value="HAD-SF-IIIA"/>
    <property type="match status" value="1"/>
</dbReference>
<keyword evidence="3 11" id="KW-0479">Metal-binding</keyword>
<evidence type="ECO:0000256" key="3">
    <source>
        <dbReference type="ARBA" id="ARBA00022723"/>
    </source>
</evidence>
<dbReference type="InterPro" id="IPR006549">
    <property type="entry name" value="HAD-SF_hydro_IIIA"/>
</dbReference>
<dbReference type="EC" id="3.1.3.-" evidence="7"/>
<dbReference type="NCBIfam" id="TIGR01656">
    <property type="entry name" value="Histidinol-ppas"/>
    <property type="match status" value="1"/>
</dbReference>
<evidence type="ECO:0000256" key="7">
    <source>
        <dbReference type="PIRNR" id="PIRNR004682"/>
    </source>
</evidence>
<evidence type="ECO:0000256" key="9">
    <source>
        <dbReference type="PIRSR" id="PIRSR004682-2"/>
    </source>
</evidence>
<evidence type="ECO:0000256" key="4">
    <source>
        <dbReference type="ARBA" id="ARBA00022801"/>
    </source>
</evidence>
<dbReference type="PIRSF" id="PIRSF004682">
    <property type="entry name" value="GmhB"/>
    <property type="match status" value="1"/>
</dbReference>
<name>A0A6N7XUT0_9FIRM</name>
<feature type="binding site" evidence="11">
    <location>
        <position position="156"/>
    </location>
    <ligand>
        <name>Mg(2+)</name>
        <dbReference type="ChEBI" id="CHEBI:18420"/>
    </ligand>
</feature>
<evidence type="ECO:0000256" key="6">
    <source>
        <dbReference type="ARBA" id="ARBA00031828"/>
    </source>
</evidence>
<proteinExistence type="inferred from homology"/>
<comment type="cofactor">
    <cofactor evidence="11">
        <name>Mg(2+)</name>
        <dbReference type="ChEBI" id="CHEBI:18420"/>
    </cofactor>
</comment>
<dbReference type="PANTHER" id="PTHR42891">
    <property type="entry name" value="D-GLYCERO-BETA-D-MANNO-HEPTOSE-1,7-BISPHOSPHATE 7-PHOSPHATASE"/>
    <property type="match status" value="1"/>
</dbReference>
<feature type="binding site" evidence="11">
    <location>
        <position position="157"/>
    </location>
    <ligand>
        <name>Mg(2+)</name>
        <dbReference type="ChEBI" id="CHEBI:18420"/>
    </ligand>
</feature>
<feature type="active site" description="Nucleophile" evidence="8">
    <location>
        <position position="7"/>
    </location>
</feature>
<feature type="site" description="Stabilizes the phosphoryl group" evidence="10">
    <location>
        <position position="49"/>
    </location>
</feature>
<dbReference type="GO" id="GO:0005975">
    <property type="term" value="P:carbohydrate metabolic process"/>
    <property type="evidence" value="ECO:0007669"/>
    <property type="project" value="InterPro"/>
</dbReference>
<dbReference type="Proteomes" id="UP000469523">
    <property type="component" value="Unassembled WGS sequence"/>
</dbReference>
<feature type="binding site" evidence="11">
    <location>
        <position position="124"/>
    </location>
    <ligand>
        <name>Zn(2+)</name>
        <dbReference type="ChEBI" id="CHEBI:29105"/>
    </ligand>
</feature>
<keyword evidence="2 7" id="KW-0963">Cytoplasm</keyword>
<dbReference type="Pfam" id="PF13242">
    <property type="entry name" value="Hydrolase_like"/>
    <property type="match status" value="1"/>
</dbReference>
<protein>
    <recommendedName>
        <fullName evidence="6 7">D,D-heptose 1,7-bisphosphate phosphatase</fullName>
        <ecNumber evidence="7">3.1.3.-</ecNumber>
    </recommendedName>
</protein>
<dbReference type="SUPFAM" id="SSF56784">
    <property type="entry name" value="HAD-like"/>
    <property type="match status" value="1"/>
</dbReference>
<dbReference type="GO" id="GO:0016791">
    <property type="term" value="F:phosphatase activity"/>
    <property type="evidence" value="ECO:0007669"/>
    <property type="project" value="InterPro"/>
</dbReference>
<dbReference type="CDD" id="cd07503">
    <property type="entry name" value="HAD_HisB-N"/>
    <property type="match status" value="1"/>
</dbReference>
<feature type="binding site" evidence="9">
    <location>
        <begin position="49"/>
        <end position="52"/>
    </location>
    <ligand>
        <name>substrate</name>
    </ligand>
</feature>
<keyword evidence="4 7" id="KW-0378">Hydrolase</keyword>
<feature type="binding site" evidence="9">
    <location>
        <begin position="15"/>
        <end position="18"/>
    </location>
    <ligand>
        <name>substrate</name>
    </ligand>
</feature>
<keyword evidence="11" id="KW-0460">Magnesium</keyword>
<feature type="binding site" evidence="11">
    <location>
        <position position="109"/>
    </location>
    <ligand>
        <name>Zn(2+)</name>
        <dbReference type="ChEBI" id="CHEBI:29105"/>
    </ligand>
</feature>
<comment type="cofactor">
    <cofactor evidence="11">
        <name>Zn(2+)</name>
        <dbReference type="ChEBI" id="CHEBI:29105"/>
    </cofactor>
</comment>
<feature type="binding site" evidence="9">
    <location>
        <begin position="7"/>
        <end position="9"/>
    </location>
    <ligand>
        <name>substrate</name>
    </ligand>
</feature>
<keyword evidence="11" id="KW-0862">Zinc</keyword>
<feature type="binding site" evidence="9">
    <location>
        <begin position="125"/>
        <end position="126"/>
    </location>
    <ligand>
        <name>substrate</name>
    </ligand>
</feature>
<evidence type="ECO:0000256" key="2">
    <source>
        <dbReference type="ARBA" id="ARBA00022490"/>
    </source>
</evidence>
<accession>A0A6N7XUT0</accession>
<dbReference type="InterPro" id="IPR004446">
    <property type="entry name" value="Heptose_bisP_phosphatase"/>
</dbReference>
<evidence type="ECO:0000313" key="13">
    <source>
        <dbReference type="Proteomes" id="UP000469523"/>
    </source>
</evidence>
<feature type="binding site" evidence="11">
    <location>
        <position position="107"/>
    </location>
    <ligand>
        <name>Zn(2+)</name>
        <dbReference type="ChEBI" id="CHEBI:29105"/>
    </ligand>
</feature>
<evidence type="ECO:0000313" key="12">
    <source>
        <dbReference type="EMBL" id="MSU00235.1"/>
    </source>
</evidence>
<dbReference type="AlphaFoldDB" id="A0A6N7XUT0"/>
<feature type="site" description="Contributes to substrate recognition" evidence="10">
    <location>
        <position position="125"/>
    </location>
</feature>
<dbReference type="EMBL" id="VUNQ01000002">
    <property type="protein sequence ID" value="MSU00235.1"/>
    <property type="molecule type" value="Genomic_DNA"/>
</dbReference>
<keyword evidence="13" id="KW-1185">Reference proteome</keyword>
<dbReference type="Gene3D" id="3.40.50.1000">
    <property type="entry name" value="HAD superfamily/HAD-like"/>
    <property type="match status" value="1"/>
</dbReference>
<dbReference type="GO" id="GO:0046872">
    <property type="term" value="F:metal ion binding"/>
    <property type="evidence" value="ECO:0007669"/>
    <property type="project" value="UniProtKB-KW"/>
</dbReference>
<feature type="binding site" evidence="11">
    <location>
        <position position="7"/>
    </location>
    <ligand>
        <name>Mg(2+)</name>
        <dbReference type="ChEBI" id="CHEBI:18420"/>
    </ligand>
</feature>
<dbReference type="GO" id="GO:0005737">
    <property type="term" value="C:cytoplasm"/>
    <property type="evidence" value="ECO:0007669"/>
    <property type="project" value="UniProtKB-SubCell"/>
</dbReference>
<dbReference type="InterPro" id="IPR023214">
    <property type="entry name" value="HAD_sf"/>
</dbReference>
<feature type="binding site" evidence="11">
    <location>
        <position position="9"/>
    </location>
    <ligand>
        <name>Mg(2+)</name>
        <dbReference type="ChEBI" id="CHEBI:18420"/>
    </ligand>
</feature>
<evidence type="ECO:0000256" key="8">
    <source>
        <dbReference type="PIRSR" id="PIRSR004682-1"/>
    </source>
</evidence>
<gene>
    <name evidence="12" type="ORF">FYJ83_01975</name>
</gene>
<comment type="caution">
    <text evidence="12">The sequence shown here is derived from an EMBL/GenBank/DDBJ whole genome shotgun (WGS) entry which is preliminary data.</text>
</comment>
<dbReference type="InterPro" id="IPR036412">
    <property type="entry name" value="HAD-like_sf"/>
</dbReference>
<comment type="similarity">
    <text evidence="7">Belongs to the gmhB family.</text>
</comment>
<evidence type="ECO:0000256" key="5">
    <source>
        <dbReference type="ARBA" id="ARBA00023277"/>
    </source>
</evidence>
<comment type="subcellular location">
    <subcellularLocation>
        <location evidence="1 7">Cytoplasm</location>
    </subcellularLocation>
</comment>
<evidence type="ECO:0000256" key="10">
    <source>
        <dbReference type="PIRSR" id="PIRSR004682-3"/>
    </source>
</evidence>
<dbReference type="PANTHER" id="PTHR42891:SF1">
    <property type="entry name" value="D-GLYCERO-BETA-D-MANNO-HEPTOSE-1,7-BISPHOSPHATE 7-PHOSPHATASE"/>
    <property type="match status" value="1"/>
</dbReference>
<evidence type="ECO:0000256" key="1">
    <source>
        <dbReference type="ARBA" id="ARBA00004496"/>
    </source>
</evidence>
<feature type="site" description="Stabilizes the phosphoryl group" evidence="10">
    <location>
        <position position="126"/>
    </location>
</feature>
<feature type="binding site" evidence="11">
    <location>
        <position position="122"/>
    </location>
    <ligand>
        <name>Zn(2+)</name>
        <dbReference type="ChEBI" id="CHEBI:29105"/>
    </ligand>
</feature>
<organism evidence="12 13">
    <name type="scientific">Tissierella pigra</name>
    <dbReference type="NCBI Taxonomy" id="2607614"/>
    <lineage>
        <taxon>Bacteria</taxon>
        <taxon>Bacillati</taxon>
        <taxon>Bacillota</taxon>
        <taxon>Tissierellia</taxon>
        <taxon>Tissierellales</taxon>
        <taxon>Tissierellaceae</taxon>
        <taxon>Tissierella</taxon>
    </lineage>
</organism>
<dbReference type="InterPro" id="IPR006543">
    <property type="entry name" value="Histidinol-phos"/>
</dbReference>
<feature type="binding site" evidence="9">
    <location>
        <position position="157"/>
    </location>
    <ligand>
        <name>substrate</name>
    </ligand>
</feature>
<feature type="active site" description="Proton donor" evidence="8">
    <location>
        <position position="9"/>
    </location>
</feature>
<reference evidence="12 13" key="1">
    <citation type="submission" date="2019-09" db="EMBL/GenBank/DDBJ databases">
        <title>In-depth cultivation of the pig gut microbiome towards novel bacterial diversity and tailored functional studies.</title>
        <authorList>
            <person name="Wylensek D."/>
            <person name="Hitch T.C.A."/>
            <person name="Clavel T."/>
        </authorList>
    </citation>
    <scope>NUCLEOTIDE SEQUENCE [LARGE SCALE GENOMIC DNA]</scope>
    <source>
        <strain evidence="12 13">WCA3-693-APC-4?</strain>
    </source>
</reference>